<feature type="compositionally biased region" description="Polar residues" evidence="1">
    <location>
        <begin position="461"/>
        <end position="470"/>
    </location>
</feature>
<comment type="caution">
    <text evidence="2">The sequence shown here is derived from an EMBL/GenBank/DDBJ whole genome shotgun (WGS) entry which is preliminary data.</text>
</comment>
<feature type="region of interest" description="Disordered" evidence="1">
    <location>
        <begin position="97"/>
        <end position="127"/>
    </location>
</feature>
<dbReference type="InterPro" id="IPR022190">
    <property type="entry name" value="DUF3716"/>
</dbReference>
<feature type="compositionally biased region" description="Gly residues" evidence="1">
    <location>
        <begin position="535"/>
        <end position="544"/>
    </location>
</feature>
<sequence>MSDDAASASGGGDTQAQPGRLGGNTPDGPALGDAGEIEGSKEIGSRAQLADLDRDIVRHLERQREIHWANKSKRATRGDHRTAMLLQRRGDVMQRRGDVMQPPCDECERDEDGDEDEDEGEGGGEGGGVFAECVAAPVIGGAAFANGACASCVWEKKTCSLRGTTLALDGGSIRQFVDVENGQFSLRDAIAAQRVALGEQEKGKGKGEKGKDTDKGKGKQKEVVASSSNDTSPEEPDGRNIQTIPSSTFFGAFVQDRRLNRVGVSQRGPRCEFDGDELRFPISRLIWEDPKRLLAARSYLAHFLATVDARLYELGEEGDDDSFFWRREAKRLPALYAAPQAPKMASSVQVPQTQEPADETPDVVPETQQNDETVIAETPPKTTAQAPTPKPQDKTPVVPETQPADDKVIPETPVEETPSAPKPAPQKKSPEVPETQSQGKPSVAAAIQNKPSSKDPKTGSKPGTSRNTAFEISDSPASNEPSSSDSDLPNPPTRVDRKIRPFRDDDDMAGAGVGAAGPSTAPARPLATTTATRTVGGGATGSTGSGPSRRRMNFLGTALDALNTISGGATGSKRRSGEGSAEEPPEKRPRGENNPDGSSLGGPAA</sequence>
<name>A0ABR4J9R6_9EURO</name>
<feature type="region of interest" description="Disordered" evidence="1">
    <location>
        <begin position="340"/>
        <end position="605"/>
    </location>
</feature>
<feature type="compositionally biased region" description="Low complexity" evidence="1">
    <location>
        <begin position="473"/>
        <end position="488"/>
    </location>
</feature>
<feature type="compositionally biased region" description="Basic and acidic residues" evidence="1">
    <location>
        <begin position="494"/>
        <end position="503"/>
    </location>
</feature>
<evidence type="ECO:0000313" key="3">
    <source>
        <dbReference type="Proteomes" id="UP001610444"/>
    </source>
</evidence>
<feature type="compositionally biased region" description="Basic and acidic residues" evidence="1">
    <location>
        <begin position="584"/>
        <end position="593"/>
    </location>
</feature>
<feature type="compositionally biased region" description="Basic and acidic residues" evidence="1">
    <location>
        <begin position="199"/>
        <end position="222"/>
    </location>
</feature>
<evidence type="ECO:0000313" key="2">
    <source>
        <dbReference type="EMBL" id="KAL2836808.1"/>
    </source>
</evidence>
<dbReference type="Pfam" id="PF12511">
    <property type="entry name" value="DUF3716"/>
    <property type="match status" value="1"/>
</dbReference>
<feature type="region of interest" description="Disordered" evidence="1">
    <location>
        <begin position="199"/>
        <end position="243"/>
    </location>
</feature>
<dbReference type="GeneID" id="98162601"/>
<dbReference type="RefSeq" id="XP_070892257.1">
    <property type="nucleotide sequence ID" value="XM_071047437.1"/>
</dbReference>
<feature type="compositionally biased region" description="Low complexity" evidence="1">
    <location>
        <begin position="378"/>
        <end position="387"/>
    </location>
</feature>
<organism evidence="2 3">
    <name type="scientific">Aspergillus pseudodeflectus</name>
    <dbReference type="NCBI Taxonomy" id="176178"/>
    <lineage>
        <taxon>Eukaryota</taxon>
        <taxon>Fungi</taxon>
        <taxon>Dikarya</taxon>
        <taxon>Ascomycota</taxon>
        <taxon>Pezizomycotina</taxon>
        <taxon>Eurotiomycetes</taxon>
        <taxon>Eurotiomycetidae</taxon>
        <taxon>Eurotiales</taxon>
        <taxon>Aspergillaceae</taxon>
        <taxon>Aspergillus</taxon>
        <taxon>Aspergillus subgen. Nidulantes</taxon>
    </lineage>
</organism>
<gene>
    <name evidence="2" type="ORF">BJX68DRAFT_273364</name>
</gene>
<keyword evidence="3" id="KW-1185">Reference proteome</keyword>
<feature type="compositionally biased region" description="Low complexity" evidence="1">
    <location>
        <begin position="516"/>
        <end position="534"/>
    </location>
</feature>
<feature type="compositionally biased region" description="Polar residues" evidence="1">
    <location>
        <begin position="346"/>
        <end position="355"/>
    </location>
</feature>
<evidence type="ECO:0000256" key="1">
    <source>
        <dbReference type="SAM" id="MobiDB-lite"/>
    </source>
</evidence>
<reference evidence="2 3" key="1">
    <citation type="submission" date="2024-07" db="EMBL/GenBank/DDBJ databases">
        <title>Section-level genome sequencing and comparative genomics of Aspergillus sections Usti and Cavernicolus.</title>
        <authorList>
            <consortium name="Lawrence Berkeley National Laboratory"/>
            <person name="Nybo J.L."/>
            <person name="Vesth T.C."/>
            <person name="Theobald S."/>
            <person name="Frisvad J.C."/>
            <person name="Larsen T.O."/>
            <person name="Kjaerboelling I."/>
            <person name="Rothschild-Mancinelli K."/>
            <person name="Lyhne E.K."/>
            <person name="Kogle M.E."/>
            <person name="Barry K."/>
            <person name="Clum A."/>
            <person name="Na H."/>
            <person name="Ledsgaard L."/>
            <person name="Lin J."/>
            <person name="Lipzen A."/>
            <person name="Kuo A."/>
            <person name="Riley R."/>
            <person name="Mondo S."/>
            <person name="LaButti K."/>
            <person name="Haridas S."/>
            <person name="Pangalinan J."/>
            <person name="Salamov A.A."/>
            <person name="Simmons B.A."/>
            <person name="Magnuson J.K."/>
            <person name="Chen J."/>
            <person name="Drula E."/>
            <person name="Henrissat B."/>
            <person name="Wiebenga A."/>
            <person name="Lubbers R.J."/>
            <person name="Gomes A.C."/>
            <person name="Macurrencykelacurrency M.R."/>
            <person name="Stajich J."/>
            <person name="Grigoriev I.V."/>
            <person name="Mortensen U.H."/>
            <person name="De vries R.P."/>
            <person name="Baker S.E."/>
            <person name="Andersen M.R."/>
        </authorList>
    </citation>
    <scope>NUCLEOTIDE SEQUENCE [LARGE SCALE GENOMIC DNA]</scope>
    <source>
        <strain evidence="2 3">CBS 756.74</strain>
    </source>
</reference>
<protein>
    <submittedName>
        <fullName evidence="2">Uncharacterized protein</fullName>
    </submittedName>
</protein>
<accession>A0ABR4J9R6</accession>
<feature type="region of interest" description="Disordered" evidence="1">
    <location>
        <begin position="1"/>
        <end position="50"/>
    </location>
</feature>
<dbReference type="EMBL" id="JBFXLR010000108">
    <property type="protein sequence ID" value="KAL2836808.1"/>
    <property type="molecule type" value="Genomic_DNA"/>
</dbReference>
<dbReference type="Proteomes" id="UP001610444">
    <property type="component" value="Unassembled WGS sequence"/>
</dbReference>
<proteinExistence type="predicted"/>
<feature type="compositionally biased region" description="Acidic residues" evidence="1">
    <location>
        <begin position="105"/>
        <end position="122"/>
    </location>
</feature>